<dbReference type="InterPro" id="IPR016152">
    <property type="entry name" value="PTrfase/Anion_transptr"/>
</dbReference>
<reference evidence="9" key="1">
    <citation type="submission" date="2017-04" db="EMBL/GenBank/DDBJ databases">
        <title>Function of individual gut microbiota members based on whole genome sequencing of pure cultures obtained from chicken caecum.</title>
        <authorList>
            <person name="Medvecky M."/>
            <person name="Cejkova D."/>
            <person name="Polansky O."/>
            <person name="Karasova D."/>
            <person name="Kubasova T."/>
            <person name="Cizek A."/>
            <person name="Rychlik I."/>
        </authorList>
    </citation>
    <scope>NUCLEOTIDE SEQUENCE [LARGE SCALE GENOMIC DNA]</scope>
    <source>
        <strain evidence="9">An179</strain>
    </source>
</reference>
<evidence type="ECO:0000256" key="5">
    <source>
        <dbReference type="ARBA" id="ARBA00023163"/>
    </source>
</evidence>
<dbReference type="CDD" id="cd00211">
    <property type="entry name" value="PTS_IIA_fru"/>
    <property type="match status" value="1"/>
</dbReference>
<feature type="domain" description="PRD" evidence="7">
    <location>
        <begin position="287"/>
        <end position="394"/>
    </location>
</feature>
<evidence type="ECO:0000256" key="1">
    <source>
        <dbReference type="ARBA" id="ARBA00022679"/>
    </source>
</evidence>
<dbReference type="PANTHER" id="PTHR30185">
    <property type="entry name" value="CRYPTIC BETA-GLUCOSIDE BGL OPERON ANTITERMINATOR"/>
    <property type="match status" value="1"/>
</dbReference>
<dbReference type="SUPFAM" id="SSF63520">
    <property type="entry name" value="PTS-regulatory domain, PRD"/>
    <property type="match status" value="1"/>
</dbReference>
<sequence length="637" mass="74346">MLDLTLRKILDCLSEDAFVSMDVLCKQTHRSEKTIRKLLSELGGMLEENGANLVKKYGKGIQIVVFDRTAYQKFLSDGEQVFSCNTSEERIRYILYVLLFRNEFIKIEDLCEKLFASRKTISTDLRQIDEYLDGYCLILERKPYHGLLITGQELRFRQCMLEYLMGLQREGDWIRGQCFAGEDVIRQCVMDKLNQYGYLLYESELRTIILQIQIALYRLQNGHGMTIEEMDYNSGLKEIDIDTANVCARSLQGINPAYVFDIPEIKYLAILISGKKRQQASYPDNIVIDMEINQLVNDMLASVIKVFNVDLYEDFELQTILRKHMFALRIRLQYHMQLKNPMLKEIKETYSFPYAMAAQACTILAEYFHTIVSEDEIGYIAMCIALSIERKKKTANRRNIVLVCESGTGSAKLFQYRFEEAFKDYLNRVEVCDVHSLPDKDLSEVDYIFSTVPIQFNVPVPIYQVQYFFDSRSAGRLKKLLKNCNAQSILRYFREELFFTDISGTTKEEVLHQLCARIAEKADVPDTFEEYVMRREQIMQTDFGNCVAIPHPYAPITQETFVSVAVLNKPIHWFTHDVQVVFLLSISVNKENLEDFYNISPMFMLDEEFVQTLIREKSYEVLISAIKKIEDDYEWRT</sequence>
<dbReference type="Pfam" id="PF00359">
    <property type="entry name" value="PTS_EIIA_2"/>
    <property type="match status" value="1"/>
</dbReference>
<protein>
    <recommendedName>
        <fullName evidence="10">PTS system EIIA component</fullName>
    </recommendedName>
</protein>
<keyword evidence="5" id="KW-0804">Transcription</keyword>
<evidence type="ECO:0000256" key="3">
    <source>
        <dbReference type="ARBA" id="ARBA00023015"/>
    </source>
</evidence>
<dbReference type="PROSITE" id="PS51094">
    <property type="entry name" value="PTS_EIIA_TYPE_2"/>
    <property type="match status" value="1"/>
</dbReference>
<dbReference type="PANTHER" id="PTHR30185:SF13">
    <property type="entry name" value="LICABCH OPERON REGULATOR-RELATED"/>
    <property type="match status" value="1"/>
</dbReference>
<accession>A0A1Y4LPX6</accession>
<dbReference type="Pfam" id="PF05043">
    <property type="entry name" value="Mga"/>
    <property type="match status" value="1"/>
</dbReference>
<evidence type="ECO:0000313" key="9">
    <source>
        <dbReference type="Proteomes" id="UP000195326"/>
    </source>
</evidence>
<evidence type="ECO:0000313" key="8">
    <source>
        <dbReference type="EMBL" id="OUP58715.1"/>
    </source>
</evidence>
<keyword evidence="1" id="KW-0808">Transferase</keyword>
<dbReference type="Gene3D" id="1.10.10.10">
    <property type="entry name" value="Winged helix-like DNA-binding domain superfamily/Winged helix DNA-binding domain"/>
    <property type="match status" value="2"/>
</dbReference>
<evidence type="ECO:0008006" key="10">
    <source>
        <dbReference type="Google" id="ProtNLM"/>
    </source>
</evidence>
<dbReference type="InterPro" id="IPR036634">
    <property type="entry name" value="PRD_sf"/>
</dbReference>
<dbReference type="GO" id="GO:0006355">
    <property type="term" value="P:regulation of DNA-templated transcription"/>
    <property type="evidence" value="ECO:0007669"/>
    <property type="project" value="InterPro"/>
</dbReference>
<evidence type="ECO:0000256" key="2">
    <source>
        <dbReference type="ARBA" id="ARBA00022737"/>
    </source>
</evidence>
<dbReference type="EMBL" id="NFKL01000008">
    <property type="protein sequence ID" value="OUP58715.1"/>
    <property type="molecule type" value="Genomic_DNA"/>
</dbReference>
<keyword evidence="2" id="KW-0677">Repeat</keyword>
<dbReference type="SUPFAM" id="SSF52794">
    <property type="entry name" value="PTS system IIB component-like"/>
    <property type="match status" value="1"/>
</dbReference>
<dbReference type="PROSITE" id="PS51372">
    <property type="entry name" value="PRD_2"/>
    <property type="match status" value="1"/>
</dbReference>
<dbReference type="InterPro" id="IPR002178">
    <property type="entry name" value="PTS_EIIA_type-2_dom"/>
</dbReference>
<dbReference type="InterPro" id="IPR050661">
    <property type="entry name" value="BglG_antiterminators"/>
</dbReference>
<dbReference type="AlphaFoldDB" id="A0A1Y4LPX6"/>
<dbReference type="GO" id="GO:0009401">
    <property type="term" value="P:phosphoenolpyruvate-dependent sugar phosphotransferase system"/>
    <property type="evidence" value="ECO:0007669"/>
    <property type="project" value="InterPro"/>
</dbReference>
<keyword evidence="4" id="KW-0010">Activator</keyword>
<comment type="caution">
    <text evidence="8">The sequence shown here is derived from an EMBL/GenBank/DDBJ whole genome shotgun (WGS) entry which is preliminary data.</text>
</comment>
<name>A0A1Y4LPX6_9FIRM</name>
<organism evidence="8 9">
    <name type="scientific">Butyricicoccus pullicaecorum</name>
    <dbReference type="NCBI Taxonomy" id="501571"/>
    <lineage>
        <taxon>Bacteria</taxon>
        <taxon>Bacillati</taxon>
        <taxon>Bacillota</taxon>
        <taxon>Clostridia</taxon>
        <taxon>Eubacteriales</taxon>
        <taxon>Butyricicoccaceae</taxon>
        <taxon>Butyricicoccus</taxon>
    </lineage>
</organism>
<dbReference type="Pfam" id="PF00874">
    <property type="entry name" value="PRD"/>
    <property type="match status" value="1"/>
</dbReference>
<evidence type="ECO:0000259" key="7">
    <source>
        <dbReference type="PROSITE" id="PS51372"/>
    </source>
</evidence>
<keyword evidence="3" id="KW-0805">Transcription regulation</keyword>
<dbReference type="InterPro" id="IPR036095">
    <property type="entry name" value="PTS_EIIB-like_sf"/>
</dbReference>
<dbReference type="InterPro" id="IPR011608">
    <property type="entry name" value="PRD"/>
</dbReference>
<dbReference type="Proteomes" id="UP000195326">
    <property type="component" value="Unassembled WGS sequence"/>
</dbReference>
<feature type="domain" description="PTS EIIA type-2" evidence="6">
    <location>
        <begin position="491"/>
        <end position="629"/>
    </location>
</feature>
<evidence type="ECO:0000259" key="6">
    <source>
        <dbReference type="PROSITE" id="PS51094"/>
    </source>
</evidence>
<gene>
    <name evidence="8" type="ORF">B5F15_06795</name>
</gene>
<dbReference type="CDD" id="cd05568">
    <property type="entry name" value="PTS_IIB_bgl_like"/>
    <property type="match status" value="1"/>
</dbReference>
<dbReference type="Gene3D" id="3.40.50.2300">
    <property type="match status" value="1"/>
</dbReference>
<evidence type="ECO:0000256" key="4">
    <source>
        <dbReference type="ARBA" id="ARBA00023159"/>
    </source>
</evidence>
<dbReference type="GO" id="GO:0008982">
    <property type="term" value="F:protein-N(PI)-phosphohistidine-sugar phosphotransferase activity"/>
    <property type="evidence" value="ECO:0007669"/>
    <property type="project" value="InterPro"/>
</dbReference>
<dbReference type="Gene3D" id="3.40.930.10">
    <property type="entry name" value="Mannitol-specific EII, Chain A"/>
    <property type="match status" value="1"/>
</dbReference>
<proteinExistence type="predicted"/>
<dbReference type="Gene3D" id="1.10.1790.10">
    <property type="entry name" value="PRD domain"/>
    <property type="match status" value="1"/>
</dbReference>
<dbReference type="SUPFAM" id="SSF55804">
    <property type="entry name" value="Phoshotransferase/anion transport protein"/>
    <property type="match status" value="1"/>
</dbReference>
<dbReference type="InterPro" id="IPR007737">
    <property type="entry name" value="Mga_HTH"/>
</dbReference>
<dbReference type="InterPro" id="IPR036388">
    <property type="entry name" value="WH-like_DNA-bd_sf"/>
</dbReference>